<reference evidence="6" key="1">
    <citation type="submission" date="2016-10" db="EMBL/GenBank/DDBJ databases">
        <authorList>
            <person name="Varghese N."/>
            <person name="Submissions S."/>
        </authorList>
    </citation>
    <scope>NUCLEOTIDE SEQUENCE [LARGE SCALE GENOMIC DNA]</scope>
    <source>
        <strain evidence="6">DSM 15310</strain>
    </source>
</reference>
<feature type="domain" description="HTH LytTR-type" evidence="4">
    <location>
        <begin position="142"/>
        <end position="250"/>
    </location>
</feature>
<dbReference type="SMART" id="SM00448">
    <property type="entry name" value="REC"/>
    <property type="match status" value="1"/>
</dbReference>
<gene>
    <name evidence="5" type="ORF">SAMN04487998_1612</name>
</gene>
<dbReference type="GO" id="GO:0032993">
    <property type="term" value="C:protein-DNA complex"/>
    <property type="evidence" value="ECO:0007669"/>
    <property type="project" value="TreeGrafter"/>
</dbReference>
<sequence length="250" mass="27427">MNIVVIEDEPLAAQALAALLIRLRPAARILACLGSVEEAVEWLREQPAPDVLFCDIHLSDGNSFDIFRQVSVGAPVIFTTAYDAYAIQAFEVNSVDYLLKPLQAAAVERALQKYDARHPATPLPAAVENVQRLVRTAPRARFLVKAGPALKAVPVDQVAYFLAEEGVVFLVTHPGKRFIIPDTLDQLEGQLDARNFFRINRQVILSIGAVQEIRPYFKGRLVLQVAPAAAGEALVVSAGRAPAFKQWLDH</sequence>
<protein>
    <submittedName>
        <fullName evidence="5">Two component transcriptional regulator, LytTR family</fullName>
    </submittedName>
</protein>
<dbReference type="InterPro" id="IPR007492">
    <property type="entry name" value="LytTR_DNA-bd_dom"/>
</dbReference>
<dbReference type="SMART" id="SM00850">
    <property type="entry name" value="LytTR"/>
    <property type="match status" value="1"/>
</dbReference>
<dbReference type="GO" id="GO:0000976">
    <property type="term" value="F:transcription cis-regulatory region binding"/>
    <property type="evidence" value="ECO:0007669"/>
    <property type="project" value="TreeGrafter"/>
</dbReference>
<evidence type="ECO:0000259" key="4">
    <source>
        <dbReference type="PROSITE" id="PS50930"/>
    </source>
</evidence>
<dbReference type="STRING" id="82805.SAMN04487998_1612"/>
<dbReference type="PANTHER" id="PTHR48111:SF69">
    <property type="entry name" value="RESPONSE REGULATOR RECEIVER"/>
    <property type="match status" value="1"/>
</dbReference>
<keyword evidence="6" id="KW-1185">Reference proteome</keyword>
<dbReference type="Gene3D" id="3.40.50.2300">
    <property type="match status" value="1"/>
</dbReference>
<dbReference type="EMBL" id="FOHS01000002">
    <property type="protein sequence ID" value="SET37458.1"/>
    <property type="molecule type" value="Genomic_DNA"/>
</dbReference>
<feature type="domain" description="Response regulatory" evidence="3">
    <location>
        <begin position="2"/>
        <end position="115"/>
    </location>
</feature>
<evidence type="ECO:0000313" key="5">
    <source>
        <dbReference type="EMBL" id="SET37458.1"/>
    </source>
</evidence>
<accession>A0A1I0DZI4</accession>
<dbReference type="InterPro" id="IPR001789">
    <property type="entry name" value="Sig_transdc_resp-reg_receiver"/>
</dbReference>
<dbReference type="Pfam" id="PF00072">
    <property type="entry name" value="Response_reg"/>
    <property type="match status" value="1"/>
</dbReference>
<dbReference type="PANTHER" id="PTHR48111">
    <property type="entry name" value="REGULATOR OF RPOS"/>
    <property type="match status" value="1"/>
</dbReference>
<name>A0A1I0DZI4_9BACT</name>
<dbReference type="Proteomes" id="UP000198697">
    <property type="component" value="Unassembled WGS sequence"/>
</dbReference>
<dbReference type="InterPro" id="IPR011006">
    <property type="entry name" value="CheY-like_superfamily"/>
</dbReference>
<dbReference type="RefSeq" id="WP_177189746.1">
    <property type="nucleotide sequence ID" value="NZ_FOHS01000002.1"/>
</dbReference>
<dbReference type="PROSITE" id="PS50110">
    <property type="entry name" value="RESPONSE_REGULATORY"/>
    <property type="match status" value="1"/>
</dbReference>
<keyword evidence="2" id="KW-0597">Phosphoprotein</keyword>
<dbReference type="Pfam" id="PF04397">
    <property type="entry name" value="LytTR"/>
    <property type="match status" value="1"/>
</dbReference>
<dbReference type="InterPro" id="IPR039420">
    <property type="entry name" value="WalR-like"/>
</dbReference>
<evidence type="ECO:0000313" key="6">
    <source>
        <dbReference type="Proteomes" id="UP000198697"/>
    </source>
</evidence>
<dbReference type="GO" id="GO:0005829">
    <property type="term" value="C:cytosol"/>
    <property type="evidence" value="ECO:0007669"/>
    <property type="project" value="TreeGrafter"/>
</dbReference>
<organism evidence="5 6">
    <name type="scientific">Hymenobacter actinosclerus</name>
    <dbReference type="NCBI Taxonomy" id="82805"/>
    <lineage>
        <taxon>Bacteria</taxon>
        <taxon>Pseudomonadati</taxon>
        <taxon>Bacteroidota</taxon>
        <taxon>Cytophagia</taxon>
        <taxon>Cytophagales</taxon>
        <taxon>Hymenobacteraceae</taxon>
        <taxon>Hymenobacter</taxon>
    </lineage>
</organism>
<dbReference type="FunFam" id="3.40.50.2300:FF:000361">
    <property type="entry name" value="Two-component system response regulator"/>
    <property type="match status" value="1"/>
</dbReference>
<dbReference type="GO" id="GO:0006355">
    <property type="term" value="P:regulation of DNA-templated transcription"/>
    <property type="evidence" value="ECO:0007669"/>
    <property type="project" value="TreeGrafter"/>
</dbReference>
<evidence type="ECO:0000256" key="2">
    <source>
        <dbReference type="PROSITE-ProRule" id="PRU00169"/>
    </source>
</evidence>
<dbReference type="GO" id="GO:0000156">
    <property type="term" value="F:phosphorelay response regulator activity"/>
    <property type="evidence" value="ECO:0007669"/>
    <property type="project" value="TreeGrafter"/>
</dbReference>
<dbReference type="PROSITE" id="PS50930">
    <property type="entry name" value="HTH_LYTTR"/>
    <property type="match status" value="1"/>
</dbReference>
<dbReference type="AlphaFoldDB" id="A0A1I0DZI4"/>
<feature type="modified residue" description="4-aspartylphosphate" evidence="2">
    <location>
        <position position="55"/>
    </location>
</feature>
<dbReference type="Gene3D" id="2.40.50.1020">
    <property type="entry name" value="LytTr DNA-binding domain"/>
    <property type="match status" value="1"/>
</dbReference>
<dbReference type="SUPFAM" id="SSF52172">
    <property type="entry name" value="CheY-like"/>
    <property type="match status" value="1"/>
</dbReference>
<evidence type="ECO:0000256" key="1">
    <source>
        <dbReference type="ARBA" id="ARBA00023125"/>
    </source>
</evidence>
<evidence type="ECO:0000259" key="3">
    <source>
        <dbReference type="PROSITE" id="PS50110"/>
    </source>
</evidence>
<keyword evidence="1" id="KW-0238">DNA-binding</keyword>
<proteinExistence type="predicted"/>